<evidence type="ECO:0000259" key="1">
    <source>
        <dbReference type="PROSITE" id="PS50995"/>
    </source>
</evidence>
<evidence type="ECO:0000313" key="3">
    <source>
        <dbReference type="Proteomes" id="UP001595998"/>
    </source>
</evidence>
<dbReference type="InterPro" id="IPR039422">
    <property type="entry name" value="MarR/SlyA-like"/>
</dbReference>
<keyword evidence="3" id="KW-1185">Reference proteome</keyword>
<reference evidence="3" key="1">
    <citation type="journal article" date="2019" name="Int. J. Syst. Evol. Microbiol.">
        <title>The Global Catalogue of Microorganisms (GCM) 10K type strain sequencing project: providing services to taxonomists for standard genome sequencing and annotation.</title>
        <authorList>
            <consortium name="The Broad Institute Genomics Platform"/>
            <consortium name="The Broad Institute Genome Sequencing Center for Infectious Disease"/>
            <person name="Wu L."/>
            <person name="Ma J."/>
        </authorList>
    </citation>
    <scope>NUCLEOTIDE SEQUENCE [LARGE SCALE GENOMIC DNA]</scope>
    <source>
        <strain evidence="3">CCUG 56029</strain>
    </source>
</reference>
<gene>
    <name evidence="2" type="ORF">ACFOZ9_05715</name>
</gene>
<dbReference type="Pfam" id="PF12802">
    <property type="entry name" value="MarR_2"/>
    <property type="match status" value="1"/>
</dbReference>
<dbReference type="InterPro" id="IPR000835">
    <property type="entry name" value="HTH_MarR-typ"/>
</dbReference>
<name>A0ABV8XJC3_9DEIO</name>
<dbReference type="Gene3D" id="1.10.10.10">
    <property type="entry name" value="Winged helix-like DNA-binding domain superfamily/Winged helix DNA-binding domain"/>
    <property type="match status" value="1"/>
</dbReference>
<protein>
    <submittedName>
        <fullName evidence="2">MarR family winged helix-turn-helix transcriptional regulator</fullName>
    </submittedName>
</protein>
<comment type="caution">
    <text evidence="2">The sequence shown here is derived from an EMBL/GenBank/DDBJ whole genome shotgun (WGS) entry which is preliminary data.</text>
</comment>
<dbReference type="Proteomes" id="UP001595998">
    <property type="component" value="Unassembled WGS sequence"/>
</dbReference>
<dbReference type="RefSeq" id="WP_380037353.1">
    <property type="nucleotide sequence ID" value="NZ_JBHSEH010000005.1"/>
</dbReference>
<organism evidence="2 3">
    <name type="scientific">Deinococcus navajonensis</name>
    <dbReference type="NCBI Taxonomy" id="309884"/>
    <lineage>
        <taxon>Bacteria</taxon>
        <taxon>Thermotogati</taxon>
        <taxon>Deinococcota</taxon>
        <taxon>Deinococci</taxon>
        <taxon>Deinococcales</taxon>
        <taxon>Deinococcaceae</taxon>
        <taxon>Deinococcus</taxon>
    </lineage>
</organism>
<dbReference type="SMART" id="SM00347">
    <property type="entry name" value="HTH_MARR"/>
    <property type="match status" value="1"/>
</dbReference>
<dbReference type="PANTHER" id="PTHR33164:SF57">
    <property type="entry name" value="MARR-FAMILY TRANSCRIPTIONAL REGULATOR"/>
    <property type="match status" value="1"/>
</dbReference>
<dbReference type="InterPro" id="IPR036390">
    <property type="entry name" value="WH_DNA-bd_sf"/>
</dbReference>
<dbReference type="PROSITE" id="PS50995">
    <property type="entry name" value="HTH_MARR_2"/>
    <property type="match status" value="1"/>
</dbReference>
<proteinExistence type="predicted"/>
<accession>A0ABV8XJC3</accession>
<dbReference type="EMBL" id="JBHSEH010000005">
    <property type="protein sequence ID" value="MFC4425701.1"/>
    <property type="molecule type" value="Genomic_DNA"/>
</dbReference>
<feature type="domain" description="HTH marR-type" evidence="1">
    <location>
        <begin position="23"/>
        <end position="163"/>
    </location>
</feature>
<dbReference type="PANTHER" id="PTHR33164">
    <property type="entry name" value="TRANSCRIPTIONAL REGULATOR, MARR FAMILY"/>
    <property type="match status" value="1"/>
</dbReference>
<evidence type="ECO:0000313" key="2">
    <source>
        <dbReference type="EMBL" id="MFC4425701.1"/>
    </source>
</evidence>
<sequence length="178" mass="19157">MIPPDHPSGGKLENLPAEHREAAEELGHAMKQLHRLISSRVMRGMQAELIDLDLSFSQMTALHQLRAGGGITVTELSARTRLSVPAASHLVERLVQRGLAGREENPGNRREKLVRLTPAGLEVLGSMDRNFVTGYVSTFAPLQPATVRAATQTLMALLGELEPQGAGPCESAAPKETP</sequence>
<dbReference type="InterPro" id="IPR036388">
    <property type="entry name" value="WH-like_DNA-bd_sf"/>
</dbReference>
<dbReference type="SUPFAM" id="SSF46785">
    <property type="entry name" value="Winged helix' DNA-binding domain"/>
    <property type="match status" value="1"/>
</dbReference>